<keyword evidence="2" id="KW-0677">Repeat</keyword>
<reference evidence="4" key="1">
    <citation type="journal article" date="2020" name="J Insects Food Feed">
        <title>The yellow mealworm (Tenebrio molitor) genome: a resource for the emerging insects as food and feed industry.</title>
        <authorList>
            <person name="Eriksson T."/>
            <person name="Andere A."/>
            <person name="Kelstrup H."/>
            <person name="Emery V."/>
            <person name="Picard C."/>
        </authorList>
    </citation>
    <scope>NUCLEOTIDE SEQUENCE</scope>
    <source>
        <strain evidence="4">Stoneville</strain>
        <tissue evidence="4">Whole head</tissue>
    </source>
</reference>
<dbReference type="AlphaFoldDB" id="A0A8J6LFS4"/>
<keyword evidence="1" id="KW-0433">Leucine-rich repeat</keyword>
<dbReference type="Proteomes" id="UP000719412">
    <property type="component" value="Unassembled WGS sequence"/>
</dbReference>
<evidence type="ECO:0000256" key="3">
    <source>
        <dbReference type="SAM" id="SignalP"/>
    </source>
</evidence>
<gene>
    <name evidence="4" type="ORF">GEV33_005209</name>
</gene>
<evidence type="ECO:0000256" key="2">
    <source>
        <dbReference type="ARBA" id="ARBA00022737"/>
    </source>
</evidence>
<proteinExistence type="predicted"/>
<dbReference type="PANTHER" id="PTHR45712:SF22">
    <property type="entry name" value="INSULIN-LIKE GROWTH FACTOR-BINDING PROTEIN COMPLEX ACID LABILE SUBUNIT"/>
    <property type="match status" value="1"/>
</dbReference>
<organism evidence="4 5">
    <name type="scientific">Tenebrio molitor</name>
    <name type="common">Yellow mealworm beetle</name>
    <dbReference type="NCBI Taxonomy" id="7067"/>
    <lineage>
        <taxon>Eukaryota</taxon>
        <taxon>Metazoa</taxon>
        <taxon>Ecdysozoa</taxon>
        <taxon>Arthropoda</taxon>
        <taxon>Hexapoda</taxon>
        <taxon>Insecta</taxon>
        <taxon>Pterygota</taxon>
        <taxon>Neoptera</taxon>
        <taxon>Endopterygota</taxon>
        <taxon>Coleoptera</taxon>
        <taxon>Polyphaga</taxon>
        <taxon>Cucujiformia</taxon>
        <taxon>Tenebrionidae</taxon>
        <taxon>Tenebrio</taxon>
    </lineage>
</organism>
<protein>
    <submittedName>
        <fullName evidence="4">Uncharacterized protein</fullName>
    </submittedName>
</protein>
<dbReference type="EMBL" id="JABDTM020019205">
    <property type="protein sequence ID" value="KAH0817583.1"/>
    <property type="molecule type" value="Genomic_DNA"/>
</dbReference>
<comment type="caution">
    <text evidence="4">The sequence shown here is derived from an EMBL/GenBank/DDBJ whole genome shotgun (WGS) entry which is preliminary data.</text>
</comment>
<dbReference type="Pfam" id="PF13306">
    <property type="entry name" value="LRR_5"/>
    <property type="match status" value="1"/>
</dbReference>
<name>A0A8J6LFS4_TENMO</name>
<dbReference type="Gene3D" id="3.80.10.10">
    <property type="entry name" value="Ribonuclease Inhibitor"/>
    <property type="match status" value="2"/>
</dbReference>
<dbReference type="InterPro" id="IPR032675">
    <property type="entry name" value="LRR_dom_sf"/>
</dbReference>
<feature type="signal peptide" evidence="3">
    <location>
        <begin position="1"/>
        <end position="16"/>
    </location>
</feature>
<sequence>MKLVVGLLVLVELSWGITNNADLIWYDRETGEPHNYVAREPTPEGLLQTEKIVVNQKFSILWEVKFAFFDNLEALMIDDCGINEIKPNTFRDLKPLTNLSLTFNHIREIKEGVFNFVQVKNLNFSHNRLAIIGARAFDNMQALETITLDFNELKNWNGDWFFNCSRLATVSLTHNFLEEIPANAFKNFWKDRDTVNIYLSYNKIETVDRDAFAEVGKFGDLFLDWNDLPRVDGHIFGKLTSVEHLNLNGDSLRCLSEEFIGNVLNKTNLVSVQGNPFKCECLKELRNREGRIRARVQLSQEQTVDC</sequence>
<dbReference type="SMART" id="SM00369">
    <property type="entry name" value="LRR_TYP"/>
    <property type="match status" value="6"/>
</dbReference>
<feature type="chain" id="PRO_5035302311" evidence="3">
    <location>
        <begin position="17"/>
        <end position="306"/>
    </location>
</feature>
<keyword evidence="3" id="KW-0732">Signal</keyword>
<dbReference type="InterPro" id="IPR026906">
    <property type="entry name" value="LRR_5"/>
</dbReference>
<dbReference type="PANTHER" id="PTHR45712">
    <property type="entry name" value="AGAP008170-PA"/>
    <property type="match status" value="1"/>
</dbReference>
<dbReference type="SUPFAM" id="SSF52058">
    <property type="entry name" value="L domain-like"/>
    <property type="match status" value="1"/>
</dbReference>
<dbReference type="InterPro" id="IPR003591">
    <property type="entry name" value="Leu-rich_rpt_typical-subtyp"/>
</dbReference>
<evidence type="ECO:0000313" key="4">
    <source>
        <dbReference type="EMBL" id="KAH0817583.1"/>
    </source>
</evidence>
<evidence type="ECO:0000256" key="1">
    <source>
        <dbReference type="ARBA" id="ARBA00022614"/>
    </source>
</evidence>
<reference evidence="4" key="2">
    <citation type="submission" date="2021-08" db="EMBL/GenBank/DDBJ databases">
        <authorList>
            <person name="Eriksson T."/>
        </authorList>
    </citation>
    <scope>NUCLEOTIDE SEQUENCE</scope>
    <source>
        <strain evidence="4">Stoneville</strain>
        <tissue evidence="4">Whole head</tissue>
    </source>
</reference>
<dbReference type="InterPro" id="IPR050333">
    <property type="entry name" value="SLRP"/>
</dbReference>
<keyword evidence="5" id="KW-1185">Reference proteome</keyword>
<accession>A0A8J6LFS4</accession>
<evidence type="ECO:0000313" key="5">
    <source>
        <dbReference type="Proteomes" id="UP000719412"/>
    </source>
</evidence>